<feature type="region of interest" description="Disordered" evidence="1">
    <location>
        <begin position="1"/>
        <end position="21"/>
    </location>
</feature>
<dbReference type="KEGG" id="amob:HG15A2_42000"/>
<evidence type="ECO:0000313" key="2">
    <source>
        <dbReference type="EMBL" id="QDT00858.1"/>
    </source>
</evidence>
<gene>
    <name evidence="2" type="ORF">HG15A2_42000</name>
</gene>
<organism evidence="2 3">
    <name type="scientific">Adhaeretor mobilis</name>
    <dbReference type="NCBI Taxonomy" id="1930276"/>
    <lineage>
        <taxon>Bacteria</taxon>
        <taxon>Pseudomonadati</taxon>
        <taxon>Planctomycetota</taxon>
        <taxon>Planctomycetia</taxon>
        <taxon>Pirellulales</taxon>
        <taxon>Lacipirellulaceae</taxon>
        <taxon>Adhaeretor</taxon>
    </lineage>
</organism>
<dbReference type="Proteomes" id="UP000319852">
    <property type="component" value="Chromosome"/>
</dbReference>
<proteinExistence type="predicted"/>
<sequence>MGTERTAVAPRKKVQSPKSGCRACSQEFNQEAVQVLLDGHTTKSVGAHRYQPTLPLEARTTLPEWHSGRHHRSTRS</sequence>
<dbReference type="EMBL" id="CP036263">
    <property type="protein sequence ID" value="QDT00858.1"/>
    <property type="molecule type" value="Genomic_DNA"/>
</dbReference>
<accession>A0A517N1H3</accession>
<protein>
    <submittedName>
        <fullName evidence="2">Uncharacterized protein</fullName>
    </submittedName>
</protein>
<reference evidence="2 3" key="1">
    <citation type="submission" date="2019-02" db="EMBL/GenBank/DDBJ databases">
        <title>Deep-cultivation of Planctomycetes and their phenomic and genomic characterization uncovers novel biology.</title>
        <authorList>
            <person name="Wiegand S."/>
            <person name="Jogler M."/>
            <person name="Boedeker C."/>
            <person name="Pinto D."/>
            <person name="Vollmers J."/>
            <person name="Rivas-Marin E."/>
            <person name="Kohn T."/>
            <person name="Peeters S.H."/>
            <person name="Heuer A."/>
            <person name="Rast P."/>
            <person name="Oberbeckmann S."/>
            <person name="Bunk B."/>
            <person name="Jeske O."/>
            <person name="Meyerdierks A."/>
            <person name="Storesund J.E."/>
            <person name="Kallscheuer N."/>
            <person name="Luecker S."/>
            <person name="Lage O.M."/>
            <person name="Pohl T."/>
            <person name="Merkel B.J."/>
            <person name="Hornburger P."/>
            <person name="Mueller R.-W."/>
            <person name="Bruemmer F."/>
            <person name="Labrenz M."/>
            <person name="Spormann A.M."/>
            <person name="Op den Camp H."/>
            <person name="Overmann J."/>
            <person name="Amann R."/>
            <person name="Jetten M.S.M."/>
            <person name="Mascher T."/>
            <person name="Medema M.H."/>
            <person name="Devos D.P."/>
            <person name="Kaster A.-K."/>
            <person name="Ovreas L."/>
            <person name="Rohde M."/>
            <person name="Galperin M.Y."/>
            <person name="Jogler C."/>
        </authorList>
    </citation>
    <scope>NUCLEOTIDE SEQUENCE [LARGE SCALE GENOMIC DNA]</scope>
    <source>
        <strain evidence="2 3">HG15A2</strain>
    </source>
</reference>
<name>A0A517N1H3_9BACT</name>
<evidence type="ECO:0000313" key="3">
    <source>
        <dbReference type="Proteomes" id="UP000319852"/>
    </source>
</evidence>
<evidence type="ECO:0000256" key="1">
    <source>
        <dbReference type="SAM" id="MobiDB-lite"/>
    </source>
</evidence>
<feature type="region of interest" description="Disordered" evidence="1">
    <location>
        <begin position="46"/>
        <end position="76"/>
    </location>
</feature>
<keyword evidence="3" id="KW-1185">Reference proteome</keyword>
<dbReference type="AlphaFoldDB" id="A0A517N1H3"/>